<keyword evidence="2" id="KW-0378">Hydrolase</keyword>
<dbReference type="SFLD" id="SFLDS00003">
    <property type="entry name" value="Haloacid_Dehalogenase"/>
    <property type="match status" value="1"/>
</dbReference>
<evidence type="ECO:0000256" key="2">
    <source>
        <dbReference type="ARBA" id="ARBA00022801"/>
    </source>
</evidence>
<dbReference type="InterPro" id="IPR051540">
    <property type="entry name" value="S-2-haloacid_dehalogenase"/>
</dbReference>
<dbReference type="PRINTS" id="PR00413">
    <property type="entry name" value="HADHALOGNASE"/>
</dbReference>
<name>A0ABX8VQH3_9MYCO</name>
<dbReference type="NCBIfam" id="TIGR01493">
    <property type="entry name" value="HAD-SF-IA-v2"/>
    <property type="match status" value="1"/>
</dbReference>
<dbReference type="Pfam" id="PF00702">
    <property type="entry name" value="Hydrolase"/>
    <property type="match status" value="1"/>
</dbReference>
<dbReference type="InterPro" id="IPR006439">
    <property type="entry name" value="HAD-SF_hydro_IA"/>
</dbReference>
<dbReference type="Proteomes" id="UP000825367">
    <property type="component" value="Chromosome"/>
</dbReference>
<gene>
    <name evidence="3" type="ORF">K0O64_04085</name>
</gene>
<dbReference type="RefSeq" id="WP_220046073.1">
    <property type="nucleotide sequence ID" value="NZ_BAAAVX010000003.1"/>
</dbReference>
<dbReference type="InterPro" id="IPR006328">
    <property type="entry name" value="2-HAD"/>
</dbReference>
<organism evidence="3 4">
    <name type="scientific">Mycolicibacterium pallens</name>
    <dbReference type="NCBI Taxonomy" id="370524"/>
    <lineage>
        <taxon>Bacteria</taxon>
        <taxon>Bacillati</taxon>
        <taxon>Actinomycetota</taxon>
        <taxon>Actinomycetes</taxon>
        <taxon>Mycobacteriales</taxon>
        <taxon>Mycobacteriaceae</taxon>
        <taxon>Mycolicibacterium</taxon>
    </lineage>
</organism>
<dbReference type="PANTHER" id="PTHR43316">
    <property type="entry name" value="HYDROLASE, HALOACID DELAHOGENASE-RELATED"/>
    <property type="match status" value="1"/>
</dbReference>
<dbReference type="Gene3D" id="3.40.50.1000">
    <property type="entry name" value="HAD superfamily/HAD-like"/>
    <property type="match status" value="1"/>
</dbReference>
<dbReference type="InterPro" id="IPR023214">
    <property type="entry name" value="HAD_sf"/>
</dbReference>
<evidence type="ECO:0000313" key="3">
    <source>
        <dbReference type="EMBL" id="QYL17751.1"/>
    </source>
</evidence>
<reference evidence="3 4" key="1">
    <citation type="submission" date="2021-07" db="EMBL/GenBank/DDBJ databases">
        <title>Whole genome sequencing of non-tuberculosis mycobacteria type-strains.</title>
        <authorList>
            <person name="Igarashi Y."/>
            <person name="Osugi A."/>
            <person name="Mitarai S."/>
        </authorList>
    </citation>
    <scope>NUCLEOTIDE SEQUENCE [LARGE SCALE GENOMIC DNA]</scope>
    <source>
        <strain evidence="3 4">JCM 16370</strain>
    </source>
</reference>
<keyword evidence="4" id="KW-1185">Reference proteome</keyword>
<dbReference type="SFLD" id="SFLDG01129">
    <property type="entry name" value="C1.5:_HAD__Beta-PGM__Phosphata"/>
    <property type="match status" value="1"/>
</dbReference>
<comment type="similarity">
    <text evidence="1">Belongs to the HAD-like hydrolase superfamily. S-2-haloalkanoic acid dehalogenase family.</text>
</comment>
<dbReference type="SUPFAM" id="SSF56784">
    <property type="entry name" value="HAD-like"/>
    <property type="match status" value="1"/>
</dbReference>
<protein>
    <submittedName>
        <fullName evidence="3">Haloacid dehalogenase type II</fullName>
    </submittedName>
</protein>
<dbReference type="NCBIfam" id="TIGR01428">
    <property type="entry name" value="HAD_type_II"/>
    <property type="match status" value="1"/>
</dbReference>
<dbReference type="PANTHER" id="PTHR43316:SF3">
    <property type="entry name" value="HALOACID DEHALOGENASE, TYPE II (AFU_ORTHOLOGUE AFUA_2G07750)-RELATED"/>
    <property type="match status" value="1"/>
</dbReference>
<dbReference type="InterPro" id="IPR036412">
    <property type="entry name" value="HAD-like_sf"/>
</dbReference>
<proteinExistence type="inferred from homology"/>
<evidence type="ECO:0000313" key="4">
    <source>
        <dbReference type="Proteomes" id="UP000825367"/>
    </source>
</evidence>
<dbReference type="CDD" id="cd02588">
    <property type="entry name" value="HAD_L2-DEX"/>
    <property type="match status" value="1"/>
</dbReference>
<dbReference type="InterPro" id="IPR023198">
    <property type="entry name" value="PGP-like_dom2"/>
</dbReference>
<dbReference type="Gene3D" id="1.10.150.240">
    <property type="entry name" value="Putative phosphatase, domain 2"/>
    <property type="match status" value="1"/>
</dbReference>
<dbReference type="EMBL" id="CP080333">
    <property type="protein sequence ID" value="QYL17751.1"/>
    <property type="molecule type" value="Genomic_DNA"/>
</dbReference>
<sequence>MVTVLAFDVNETLLDLSPLDGILGGAETRKRWFSQMLQIAFVGGLTGDYVDFPMAQRAALRMLGLDGAERLAEAMRQLPLHPDVVPALDRLGGYTLVALTNSPLSVVTEQLEFNGVASRFDAILSADTVRALKPRAEAYQHVGATLGVPLSEVRLVAAHGWDIAGALAAGCRAAFVRRPGQELIPIGAQPDIIGDDLRQVADALL</sequence>
<accession>A0ABX8VQH3</accession>
<evidence type="ECO:0000256" key="1">
    <source>
        <dbReference type="ARBA" id="ARBA00008106"/>
    </source>
</evidence>